<dbReference type="EMBL" id="BAAANY010000005">
    <property type="protein sequence ID" value="GAA1667213.1"/>
    <property type="molecule type" value="Genomic_DNA"/>
</dbReference>
<evidence type="ECO:0000313" key="1">
    <source>
        <dbReference type="EMBL" id="GAA1667213.1"/>
    </source>
</evidence>
<proteinExistence type="predicted"/>
<comment type="caution">
    <text evidence="1">The sequence shown here is derived from an EMBL/GenBank/DDBJ whole genome shotgun (WGS) entry which is preliminary data.</text>
</comment>
<dbReference type="Gene3D" id="3.30.110.190">
    <property type="match status" value="1"/>
</dbReference>
<accession>A0ABP4S7S1</accession>
<dbReference type="Proteomes" id="UP001500618">
    <property type="component" value="Unassembled WGS sequence"/>
</dbReference>
<evidence type="ECO:0000313" key="2">
    <source>
        <dbReference type="Proteomes" id="UP001500618"/>
    </source>
</evidence>
<dbReference type="RefSeq" id="WP_344308504.1">
    <property type="nucleotide sequence ID" value="NZ_BAAANY010000005.1"/>
</dbReference>
<name>A0ABP4S7S1_9ACTN</name>
<reference evidence="2" key="1">
    <citation type="journal article" date="2019" name="Int. J. Syst. Evol. Microbiol.">
        <title>The Global Catalogue of Microorganisms (GCM) 10K type strain sequencing project: providing services to taxonomists for standard genome sequencing and annotation.</title>
        <authorList>
            <consortium name="The Broad Institute Genomics Platform"/>
            <consortium name="The Broad Institute Genome Sequencing Center for Infectious Disease"/>
            <person name="Wu L."/>
            <person name="Ma J."/>
        </authorList>
    </citation>
    <scope>NUCLEOTIDE SEQUENCE [LARGE SCALE GENOMIC DNA]</scope>
    <source>
        <strain evidence="2">JCM 14718</strain>
    </source>
</reference>
<gene>
    <name evidence="1" type="ORF">GCM10009765_15870</name>
</gene>
<sequence>MTENGDPANPAYALTIGTVLRAAPDLAKFVASAVWRTNQWAAKAGVRVGTIALQGAISGRPPSEIIQQVTADAREVIRVALGVVDAPDPLPKALRDRVVPADSSADRKLTVPERLAALLDASADLTYHEESHPAYVRLLSELSTDEARILRLIARRGPQAAVDVRTSKPFGAGSRLVAPGVTMIGRYAGCREVDRVPAYLNNLFRLGLVWFSRESLPEQTAYDVLEAQPEIKDAIDEAGGKCTTVRRSIELTAFGKNLCATGGLLPASAALARATKAEATRQLPPPDAR</sequence>
<dbReference type="Pfam" id="PF14337">
    <property type="entry name" value="Abi_alpha"/>
    <property type="match status" value="1"/>
</dbReference>
<keyword evidence="2" id="KW-1185">Reference proteome</keyword>
<dbReference type="InterPro" id="IPR025506">
    <property type="entry name" value="Abi_alpha"/>
</dbReference>
<organism evidence="1 2">
    <name type="scientific">Fodinicola feengrottensis</name>
    <dbReference type="NCBI Taxonomy" id="435914"/>
    <lineage>
        <taxon>Bacteria</taxon>
        <taxon>Bacillati</taxon>
        <taxon>Actinomycetota</taxon>
        <taxon>Actinomycetes</taxon>
        <taxon>Mycobacteriales</taxon>
        <taxon>Fodinicola</taxon>
    </lineage>
</organism>
<protein>
    <submittedName>
        <fullName evidence="1">DUF4393 domain-containing protein</fullName>
    </submittedName>
</protein>